<dbReference type="OrthoDB" id="737630at2"/>
<evidence type="ECO:0000313" key="1">
    <source>
        <dbReference type="EMBL" id="TKC09180.1"/>
    </source>
</evidence>
<reference evidence="1 2" key="1">
    <citation type="submission" date="2019-04" db="EMBL/GenBank/DDBJ databases">
        <title>Pedobacter sp. RP-3-15 sp. nov., isolated from Arctic soil.</title>
        <authorList>
            <person name="Dahal R.H."/>
            <person name="Kim D.-U."/>
        </authorList>
    </citation>
    <scope>NUCLEOTIDE SEQUENCE [LARGE SCALE GENOMIC DNA]</scope>
    <source>
        <strain evidence="1 2">RP-3-15</strain>
    </source>
</reference>
<dbReference type="Pfam" id="PF16398">
    <property type="entry name" value="DUF5007"/>
    <property type="match status" value="1"/>
</dbReference>
<keyword evidence="2" id="KW-1185">Reference proteome</keyword>
<evidence type="ECO:0000313" key="2">
    <source>
        <dbReference type="Proteomes" id="UP000307244"/>
    </source>
</evidence>
<dbReference type="EMBL" id="SWBQ01000001">
    <property type="protein sequence ID" value="TKC09180.1"/>
    <property type="molecule type" value="Genomic_DNA"/>
</dbReference>
<name>A0A4U1CQK6_9SPHI</name>
<proteinExistence type="predicted"/>
<accession>A0A4U1CQK6</accession>
<dbReference type="PROSITE" id="PS51257">
    <property type="entry name" value="PROKAR_LIPOPROTEIN"/>
    <property type="match status" value="1"/>
</dbReference>
<dbReference type="AlphaFoldDB" id="A0A4U1CQK6"/>
<dbReference type="RefSeq" id="WP_136834593.1">
    <property type="nucleotide sequence ID" value="NZ_SWBQ01000001.1"/>
</dbReference>
<gene>
    <name evidence="1" type="ORF">FA047_03540</name>
</gene>
<organism evidence="1 2">
    <name type="scientific">Pedobacter frigoris</name>
    <dbReference type="NCBI Taxonomy" id="2571272"/>
    <lineage>
        <taxon>Bacteria</taxon>
        <taxon>Pseudomonadati</taxon>
        <taxon>Bacteroidota</taxon>
        <taxon>Sphingobacteriia</taxon>
        <taxon>Sphingobacteriales</taxon>
        <taxon>Sphingobacteriaceae</taxon>
        <taxon>Pedobacter</taxon>
    </lineage>
</organism>
<dbReference type="InterPro" id="IPR032173">
    <property type="entry name" value="DUF5007"/>
</dbReference>
<sequence length="373" mass="42157">MQDATKYKVLILLTAVISFTGCRKVFDLPEEVDYLSTKADYNTKIFTPRLGRTSVTVNAFNPDASSFPMTFTIQNARFGDGRDASDMMAVKPTLIWASEYTGQEKTLAEIENKRRIENRPMVELRGSGDLIMWYTATRDLIKPSDSVTYPQDIRYFDVKISNSGGSRVIKNLQIIPRIDVPYEPSDDYNTINGKPNTTTPGGKVRVFNYPSISGIKGATTNVAMNDPKNPTTGRVYLYIRKFSNDANGHRLRFKFLNKDSVAMNPLLFNETKWLEQVHGFNEAGTELGYKMTTEYVEYNVAYPIPLARIPTRFTAGGATGSGDMAHVEFTFSRVGFGGVREFGKLSKDFKIYEKGDWEIVFHFKDINPKFDND</sequence>
<dbReference type="Proteomes" id="UP000307244">
    <property type="component" value="Unassembled WGS sequence"/>
</dbReference>
<protein>
    <submittedName>
        <fullName evidence="1">DUF5007 domain-containing protein</fullName>
    </submittedName>
</protein>
<comment type="caution">
    <text evidence="1">The sequence shown here is derived from an EMBL/GenBank/DDBJ whole genome shotgun (WGS) entry which is preliminary data.</text>
</comment>